<comment type="similarity">
    <text evidence="2 5">Belongs to the pseudouridine synthase TruB family. Type 1 subfamily.</text>
</comment>
<dbReference type="GO" id="GO:0003723">
    <property type="term" value="F:RNA binding"/>
    <property type="evidence" value="ECO:0007669"/>
    <property type="project" value="InterPro"/>
</dbReference>
<dbReference type="GeneID" id="96778026"/>
<dbReference type="Pfam" id="PF01509">
    <property type="entry name" value="TruB_N"/>
    <property type="match status" value="1"/>
</dbReference>
<comment type="caution">
    <text evidence="8">The sequence shown here is derived from an EMBL/GenBank/DDBJ whole genome shotgun (WGS) entry which is preliminary data.</text>
</comment>
<dbReference type="GO" id="GO:0160148">
    <property type="term" value="F:tRNA pseudouridine(55) synthase activity"/>
    <property type="evidence" value="ECO:0007669"/>
    <property type="project" value="UniProtKB-EC"/>
</dbReference>
<keyword evidence="4 5" id="KW-0413">Isomerase</keyword>
<dbReference type="Gene3D" id="3.30.2350.10">
    <property type="entry name" value="Pseudouridine synthase"/>
    <property type="match status" value="1"/>
</dbReference>
<feature type="active site" description="Nucleophile" evidence="5">
    <location>
        <position position="38"/>
    </location>
</feature>
<dbReference type="NCBIfam" id="TIGR00431">
    <property type="entry name" value="TruB"/>
    <property type="match status" value="1"/>
</dbReference>
<evidence type="ECO:0000256" key="5">
    <source>
        <dbReference type="HAMAP-Rule" id="MF_01080"/>
    </source>
</evidence>
<proteinExistence type="inferred from homology"/>
<feature type="domain" description="tRNA pseudouridylate synthase B C-terminal" evidence="7">
    <location>
        <begin position="173"/>
        <end position="222"/>
    </location>
</feature>
<evidence type="ECO:0000259" key="6">
    <source>
        <dbReference type="Pfam" id="PF01509"/>
    </source>
</evidence>
<keyword evidence="9" id="KW-1185">Reference proteome</keyword>
<dbReference type="GO" id="GO:0031119">
    <property type="term" value="P:tRNA pseudouridine synthesis"/>
    <property type="evidence" value="ECO:0007669"/>
    <property type="project" value="UniProtKB-UniRule"/>
</dbReference>
<dbReference type="AlphaFoldDB" id="A0A6I2UGG7"/>
<evidence type="ECO:0000259" key="7">
    <source>
        <dbReference type="Pfam" id="PF16198"/>
    </source>
</evidence>
<keyword evidence="3 5" id="KW-0819">tRNA processing</keyword>
<comment type="function">
    <text evidence="5">Responsible for synthesis of pseudouridine from uracil-55 in the psi GC loop of transfer RNAs.</text>
</comment>
<evidence type="ECO:0000313" key="8">
    <source>
        <dbReference type="EMBL" id="MSU08112.1"/>
    </source>
</evidence>
<dbReference type="InterPro" id="IPR032819">
    <property type="entry name" value="TruB_C"/>
</dbReference>
<comment type="catalytic activity">
    <reaction evidence="1 5">
        <text>uridine(55) in tRNA = pseudouridine(55) in tRNA</text>
        <dbReference type="Rhea" id="RHEA:42532"/>
        <dbReference type="Rhea" id="RHEA-COMP:10101"/>
        <dbReference type="Rhea" id="RHEA-COMP:10102"/>
        <dbReference type="ChEBI" id="CHEBI:65314"/>
        <dbReference type="ChEBI" id="CHEBI:65315"/>
        <dbReference type="EC" id="5.4.99.25"/>
    </reaction>
</comment>
<dbReference type="SUPFAM" id="SSF55120">
    <property type="entry name" value="Pseudouridine synthase"/>
    <property type="match status" value="1"/>
</dbReference>
<gene>
    <name evidence="5 8" type="primary">truB</name>
    <name evidence="8" type="ORF">FYJ84_03785</name>
</gene>
<organism evidence="8 9">
    <name type="scientific">Anaerovibrio slackiae</name>
    <dbReference type="NCBI Taxonomy" id="2652309"/>
    <lineage>
        <taxon>Bacteria</taxon>
        <taxon>Bacillati</taxon>
        <taxon>Bacillota</taxon>
        <taxon>Negativicutes</taxon>
        <taxon>Selenomonadales</taxon>
        <taxon>Selenomonadaceae</taxon>
        <taxon>Anaerovibrio</taxon>
    </lineage>
</organism>
<dbReference type="EMBL" id="VUNR01000005">
    <property type="protein sequence ID" value="MSU08112.1"/>
    <property type="molecule type" value="Genomic_DNA"/>
</dbReference>
<evidence type="ECO:0000256" key="3">
    <source>
        <dbReference type="ARBA" id="ARBA00022694"/>
    </source>
</evidence>
<dbReference type="PANTHER" id="PTHR13767:SF2">
    <property type="entry name" value="PSEUDOURIDYLATE SYNTHASE TRUB1"/>
    <property type="match status" value="1"/>
</dbReference>
<dbReference type="InterPro" id="IPR002501">
    <property type="entry name" value="PsdUridine_synth_N"/>
</dbReference>
<evidence type="ECO:0000256" key="1">
    <source>
        <dbReference type="ARBA" id="ARBA00000385"/>
    </source>
</evidence>
<dbReference type="PANTHER" id="PTHR13767">
    <property type="entry name" value="TRNA-PSEUDOURIDINE SYNTHASE"/>
    <property type="match status" value="1"/>
</dbReference>
<feature type="domain" description="Pseudouridine synthase II N-terminal" evidence="6">
    <location>
        <begin position="23"/>
        <end position="172"/>
    </location>
</feature>
<accession>A0A6I2UGG7</accession>
<evidence type="ECO:0000256" key="4">
    <source>
        <dbReference type="ARBA" id="ARBA00023235"/>
    </source>
</evidence>
<protein>
    <recommendedName>
        <fullName evidence="5">tRNA pseudouridine synthase B</fullName>
        <ecNumber evidence="5">5.4.99.25</ecNumber>
    </recommendedName>
    <alternativeName>
        <fullName evidence="5">tRNA pseudouridine(55) synthase</fullName>
        <shortName evidence="5">Psi55 synthase</shortName>
    </alternativeName>
    <alternativeName>
        <fullName evidence="5">tRNA pseudouridylate synthase</fullName>
    </alternativeName>
    <alternativeName>
        <fullName evidence="5">tRNA-uridine isomerase</fullName>
    </alternativeName>
</protein>
<dbReference type="Proteomes" id="UP000433181">
    <property type="component" value="Unassembled WGS sequence"/>
</dbReference>
<dbReference type="HAMAP" id="MF_01080">
    <property type="entry name" value="TruB_bact"/>
    <property type="match status" value="1"/>
</dbReference>
<reference evidence="8 9" key="1">
    <citation type="submission" date="2019-08" db="EMBL/GenBank/DDBJ databases">
        <title>In-depth cultivation of the pig gut microbiome towards novel bacterial diversity and tailored functional studies.</title>
        <authorList>
            <person name="Wylensek D."/>
            <person name="Hitch T.C.A."/>
            <person name="Clavel T."/>
        </authorList>
    </citation>
    <scope>NUCLEOTIDE SEQUENCE [LARGE SCALE GENOMIC DNA]</scope>
    <source>
        <strain evidence="8 9">WCA-693-APC-5D-A</strain>
    </source>
</reference>
<name>A0A6I2UGG7_9FIRM</name>
<dbReference type="RefSeq" id="WP_154406271.1">
    <property type="nucleotide sequence ID" value="NZ_JBGUTX010000334.1"/>
</dbReference>
<dbReference type="EC" id="5.4.99.25" evidence="5"/>
<dbReference type="InterPro" id="IPR014780">
    <property type="entry name" value="tRNA_psdUridine_synth_TruB"/>
</dbReference>
<dbReference type="Pfam" id="PF16198">
    <property type="entry name" value="TruB_C_2"/>
    <property type="match status" value="1"/>
</dbReference>
<sequence length="294" mass="32139">MDGFVNFLKPPGMTSHDAVGYVRRQLGEKKVGHAGTLDPGAAGVLPVAVGRATRLIEYLDSVEKAYRAELVFGFSTDSGDDSGSVVERADVFAIPARERLLEAFAAFTGTITQVPPAHSAIKINGRRACDLLREGKQVEIPSRQVEIHSLKLLQAGKNHIAFDVVCSKGTYIRSLCTDLGAHLGIPATMSFLVRRAVGSFALADAVTAEQLAELKERALLPMDGCLGHLTRYDLRPDRLKAFSNGLLTHDRYFQERHQPEGDVILRVYCEGEFIGIGHFDVEKMAILPDKVIAR</sequence>
<dbReference type="GO" id="GO:1990481">
    <property type="term" value="P:mRNA pseudouridine synthesis"/>
    <property type="evidence" value="ECO:0007669"/>
    <property type="project" value="TreeGrafter"/>
</dbReference>
<dbReference type="CDD" id="cd02573">
    <property type="entry name" value="PseudoU_synth_EcTruB"/>
    <property type="match status" value="1"/>
</dbReference>
<dbReference type="InterPro" id="IPR020103">
    <property type="entry name" value="PsdUridine_synth_cat_dom_sf"/>
</dbReference>
<evidence type="ECO:0000256" key="2">
    <source>
        <dbReference type="ARBA" id="ARBA00005642"/>
    </source>
</evidence>
<evidence type="ECO:0000313" key="9">
    <source>
        <dbReference type="Proteomes" id="UP000433181"/>
    </source>
</evidence>